<dbReference type="EMBL" id="AFGF01000050">
    <property type="protein sequence ID" value="EGO64689.1"/>
    <property type="molecule type" value="Genomic_DNA"/>
</dbReference>
<dbReference type="NCBIfam" id="TIGR00277">
    <property type="entry name" value="HDIG"/>
    <property type="match status" value="1"/>
</dbReference>
<protein>
    <submittedName>
        <fullName evidence="3">Putative two-component system response regulator</fullName>
    </submittedName>
</protein>
<evidence type="ECO:0000313" key="3">
    <source>
        <dbReference type="EMBL" id="EGO64689.1"/>
    </source>
</evidence>
<proteinExistence type="predicted"/>
<reference evidence="3 4" key="1">
    <citation type="journal article" date="2011" name="EMBO J.">
        <title>Structural diversity of bacterial flagellar motors.</title>
        <authorList>
            <person name="Chen S."/>
            <person name="Beeby M."/>
            <person name="Murphy G.E."/>
            <person name="Leadbetter J.R."/>
            <person name="Hendrixson D.R."/>
            <person name="Briegel A."/>
            <person name="Li Z."/>
            <person name="Shi J."/>
            <person name="Tocheva E.I."/>
            <person name="Muller A."/>
            <person name="Dobro M.J."/>
            <person name="Jensen G.J."/>
        </authorList>
    </citation>
    <scope>NUCLEOTIDE SEQUENCE [LARGE SCALE GENOMIC DNA]</scope>
    <source>
        <strain evidence="3 4">DSM 6540</strain>
    </source>
</reference>
<dbReference type="InterPro" id="IPR003607">
    <property type="entry name" value="HD/PDEase_dom"/>
</dbReference>
<dbReference type="STRING" id="1009370.ALO_06498"/>
<organism evidence="3 4">
    <name type="scientific">Acetonema longum DSM 6540</name>
    <dbReference type="NCBI Taxonomy" id="1009370"/>
    <lineage>
        <taxon>Bacteria</taxon>
        <taxon>Bacillati</taxon>
        <taxon>Bacillota</taxon>
        <taxon>Negativicutes</taxon>
        <taxon>Acetonemataceae</taxon>
        <taxon>Acetonema</taxon>
    </lineage>
</organism>
<dbReference type="eggNOG" id="COG2206">
    <property type="taxonomic scope" value="Bacteria"/>
</dbReference>
<dbReference type="PANTHER" id="PTHR43155:SF2">
    <property type="entry name" value="CYCLIC DI-GMP PHOSPHODIESTERASE PA4108"/>
    <property type="match status" value="1"/>
</dbReference>
<dbReference type="InterPro" id="IPR006674">
    <property type="entry name" value="HD_domain"/>
</dbReference>
<comment type="caution">
    <text evidence="3">The sequence shown here is derived from an EMBL/GenBank/DDBJ whole genome shotgun (WGS) entry which is preliminary data.</text>
</comment>
<gene>
    <name evidence="3" type="ORF">ALO_06498</name>
</gene>
<name>F7NGV8_9FIRM</name>
<evidence type="ECO:0000313" key="4">
    <source>
        <dbReference type="Proteomes" id="UP000003240"/>
    </source>
</evidence>
<accession>F7NGV8</accession>
<feature type="domain" description="HD" evidence="1">
    <location>
        <begin position="144"/>
        <end position="256"/>
    </location>
</feature>
<dbReference type="RefSeq" id="WP_004093977.1">
    <property type="nucleotide sequence ID" value="NZ_AFGF01000050.1"/>
</dbReference>
<dbReference type="InterPro" id="IPR037522">
    <property type="entry name" value="HD_GYP_dom"/>
</dbReference>
<dbReference type="PANTHER" id="PTHR43155">
    <property type="entry name" value="CYCLIC DI-GMP PHOSPHODIESTERASE PA4108-RELATED"/>
    <property type="match status" value="1"/>
</dbReference>
<keyword evidence="4" id="KW-1185">Reference proteome</keyword>
<sequence length="358" mass="39296">METKLLAVNDLVPGMIIGSSVLSPTGKVLLGKNAAVTTRTISLLAMWDIRFVYIVDDVAAAPNQPSEQPEQPDSLSQVFKDFYKEYSSIVDSSSRSFDFVRNQKQVPVPELKDISFGIYSTVLSTGPTLMEYLLVCDQKLADEVSRHSVMVAFISGMIGRAMRLPEETVQTLVLAGLLHDIGKLVIPQDGSSGPEDHVIHGAKLLRNVDGISQDVLAAVLYHHEYMDGSGFPLAKQGDKIPVLARIIAVANAFHREAYHDTVNPFISLEHIAQNKFTKFCPEVCQPFLDSVRDCLINSSIMLTDDRTAQVVLFDRERFTKPLVRTTAGAIIDLSTVKGIAIKHILNQEYLAAVNGGIS</sequence>
<dbReference type="SMART" id="SM00471">
    <property type="entry name" value="HDc"/>
    <property type="match status" value="1"/>
</dbReference>
<dbReference type="Gene3D" id="1.10.3210.10">
    <property type="entry name" value="Hypothetical protein af1432"/>
    <property type="match status" value="1"/>
</dbReference>
<evidence type="ECO:0000259" key="1">
    <source>
        <dbReference type="PROSITE" id="PS51831"/>
    </source>
</evidence>
<dbReference type="Pfam" id="PF01966">
    <property type="entry name" value="HD"/>
    <property type="match status" value="1"/>
</dbReference>
<feature type="domain" description="HD-GYP" evidence="2">
    <location>
        <begin position="122"/>
        <end position="303"/>
    </location>
</feature>
<dbReference type="AlphaFoldDB" id="F7NGV8"/>
<dbReference type="PROSITE" id="PS51831">
    <property type="entry name" value="HD"/>
    <property type="match status" value="1"/>
</dbReference>
<dbReference type="CDD" id="cd00077">
    <property type="entry name" value="HDc"/>
    <property type="match status" value="1"/>
</dbReference>
<dbReference type="PROSITE" id="PS51832">
    <property type="entry name" value="HD_GYP"/>
    <property type="match status" value="1"/>
</dbReference>
<dbReference type="OrthoDB" id="1677843at2"/>
<dbReference type="InterPro" id="IPR006675">
    <property type="entry name" value="HDIG_dom"/>
</dbReference>
<evidence type="ECO:0000259" key="2">
    <source>
        <dbReference type="PROSITE" id="PS51832"/>
    </source>
</evidence>
<dbReference type="SUPFAM" id="SSF109604">
    <property type="entry name" value="HD-domain/PDEase-like"/>
    <property type="match status" value="1"/>
</dbReference>
<dbReference type="Proteomes" id="UP000003240">
    <property type="component" value="Unassembled WGS sequence"/>
</dbReference>